<evidence type="ECO:0000313" key="2">
    <source>
        <dbReference type="EMBL" id="MBX8644860.1"/>
    </source>
</evidence>
<evidence type="ECO:0000313" key="3">
    <source>
        <dbReference type="Proteomes" id="UP000716004"/>
    </source>
</evidence>
<dbReference type="Pfam" id="PF19769">
    <property type="entry name" value="CPxCG_zf"/>
    <property type="match status" value="1"/>
</dbReference>
<dbReference type="AlphaFoldDB" id="A0A8J7YQY1"/>
<dbReference type="PANTHER" id="PTHR42195">
    <property type="entry name" value="UCP015877 FAMILY PROTEIN"/>
    <property type="match status" value="1"/>
</dbReference>
<dbReference type="Proteomes" id="UP000716004">
    <property type="component" value="Unassembled WGS sequence"/>
</dbReference>
<gene>
    <name evidence="1" type="ORF">J9259_09410</name>
    <name evidence="2" type="ORF">KIY12_09120</name>
</gene>
<name>A0A8J7YQY1_9ARCH</name>
<sequence>MKEEDYEVECPVCGCVRPHILVHAKRGVGREGMEFTLKCTECGSTHKRVFSEEKLVDRPYVLSEGGVSTKGTTKLFSDESVSVGEELYLGDRRCVVTALETKNGRAESARSTDITTIWARSTSVKVVRISVNQGSRTLSLKVEAQPEEEFAIGDIVETDRGRVVITGIRTDGRSLDRGSVEAADIVRVYAKMVREGQAHHPRPGPGGAGRRG</sequence>
<dbReference type="EMBL" id="JAGVSJ010000056">
    <property type="protein sequence ID" value="MBX8632711.1"/>
    <property type="molecule type" value="Genomic_DNA"/>
</dbReference>
<organism evidence="1 3">
    <name type="scientific">Candidatus Sysuiplasma superficiale</name>
    <dbReference type="NCBI Taxonomy" id="2823368"/>
    <lineage>
        <taxon>Archaea</taxon>
        <taxon>Methanobacteriati</taxon>
        <taxon>Thermoplasmatota</taxon>
        <taxon>Thermoplasmata</taxon>
        <taxon>Candidatus Sysuiplasmatales</taxon>
        <taxon>Candidatus Sysuiplasmataceae</taxon>
        <taxon>Candidatus Sysuiplasma</taxon>
    </lineage>
</organism>
<protein>
    <submittedName>
        <fullName evidence="1">Uncharacterized protein</fullName>
    </submittedName>
</protein>
<comment type="caution">
    <text evidence="1">The sequence shown here is derived from an EMBL/GenBank/DDBJ whole genome shotgun (WGS) entry which is preliminary data.</text>
</comment>
<proteinExistence type="predicted"/>
<dbReference type="InterPro" id="IPR012041">
    <property type="entry name" value="Znf_CPxCG-like"/>
</dbReference>
<dbReference type="Proteomes" id="UP000750197">
    <property type="component" value="Unassembled WGS sequence"/>
</dbReference>
<accession>A0A8J7YQY1</accession>
<dbReference type="EMBL" id="JAHEAC010000113">
    <property type="protein sequence ID" value="MBX8644860.1"/>
    <property type="molecule type" value="Genomic_DNA"/>
</dbReference>
<evidence type="ECO:0000313" key="1">
    <source>
        <dbReference type="EMBL" id="MBX8632711.1"/>
    </source>
</evidence>
<reference evidence="1" key="1">
    <citation type="submission" date="2021-04" db="EMBL/GenBank/DDBJ databases">
        <title>Genomic insights into ecological role and evolution of a novel Thermoplasmata order Candidatus Sysuiplasmatales.</title>
        <authorList>
            <person name="Yuan Y."/>
        </authorList>
    </citation>
    <scope>NUCLEOTIDE SEQUENCE</scope>
    <source>
        <strain evidence="2">TUT19-bin139</strain>
        <strain evidence="1">YP2-bin.285</strain>
    </source>
</reference>
<dbReference type="PANTHER" id="PTHR42195:SF1">
    <property type="entry name" value="ZINC FINGER PROTEIN"/>
    <property type="match status" value="1"/>
</dbReference>